<reference evidence="2 3" key="1">
    <citation type="submission" date="2024-06" db="EMBL/GenBank/DDBJ databases">
        <title>The Natural Products Discovery Center: Release of the First 8490 Sequenced Strains for Exploring Actinobacteria Biosynthetic Diversity.</title>
        <authorList>
            <person name="Kalkreuter E."/>
            <person name="Kautsar S.A."/>
            <person name="Yang D."/>
            <person name="Bader C.D."/>
            <person name="Teijaro C.N."/>
            <person name="Fluegel L."/>
            <person name="Davis C.M."/>
            <person name="Simpson J.R."/>
            <person name="Lauterbach L."/>
            <person name="Steele A.D."/>
            <person name="Gui C."/>
            <person name="Meng S."/>
            <person name="Li G."/>
            <person name="Viehrig K."/>
            <person name="Ye F."/>
            <person name="Su P."/>
            <person name="Kiefer A.F."/>
            <person name="Nichols A."/>
            <person name="Cepeda A.J."/>
            <person name="Yan W."/>
            <person name="Fan B."/>
            <person name="Jiang Y."/>
            <person name="Adhikari A."/>
            <person name="Zheng C.-J."/>
            <person name="Schuster L."/>
            <person name="Cowan T.M."/>
            <person name="Smanski M.J."/>
            <person name="Chevrette M.G."/>
            <person name="De Carvalho L.P.S."/>
            <person name="Shen B."/>
        </authorList>
    </citation>
    <scope>NUCLEOTIDE SEQUENCE [LARGE SCALE GENOMIC DNA]</scope>
    <source>
        <strain evidence="2 3">NPDC019583</strain>
    </source>
</reference>
<evidence type="ECO:0000313" key="3">
    <source>
        <dbReference type="Proteomes" id="UP001550603"/>
    </source>
</evidence>
<comment type="caution">
    <text evidence="2">The sequence shown here is derived from an EMBL/GenBank/DDBJ whole genome shotgun (WGS) entry which is preliminary data.</text>
</comment>
<dbReference type="EMBL" id="JBEYBN010000010">
    <property type="protein sequence ID" value="MEU2266673.1"/>
    <property type="molecule type" value="Genomic_DNA"/>
</dbReference>
<accession>A0ABV2XRP2</accession>
<keyword evidence="1" id="KW-0812">Transmembrane</keyword>
<keyword evidence="3" id="KW-1185">Reference proteome</keyword>
<dbReference type="Pfam" id="PF19650">
    <property type="entry name" value="DUF6153"/>
    <property type="match status" value="1"/>
</dbReference>
<proteinExistence type="predicted"/>
<keyword evidence="1" id="KW-0472">Membrane</keyword>
<keyword evidence="1" id="KW-1133">Transmembrane helix</keyword>
<evidence type="ECO:0000313" key="2">
    <source>
        <dbReference type="EMBL" id="MEU2266673.1"/>
    </source>
</evidence>
<gene>
    <name evidence="2" type="ORF">ABZ568_09590</name>
</gene>
<sequence length="138" mass="13637">MSAVTARGQLHRAPSPLRWWPGLLVLGLLVGLFGMHGLAPGGTGGVTGHHSSAAAHADMAVMSAESVCDRGGDGTGHAQHADPTCASGAVGAGPALPALIPDPFGQAGSPVSGLRSMAAEPEGGRAPPSLAELQLLRI</sequence>
<dbReference type="InterPro" id="IPR046151">
    <property type="entry name" value="DUF6153"/>
</dbReference>
<feature type="transmembrane region" description="Helical" evidence="1">
    <location>
        <begin position="20"/>
        <end position="39"/>
    </location>
</feature>
<name>A0ABV2XRP2_9ACTN</name>
<organism evidence="2 3">
    <name type="scientific">Streptomyces olindensis</name>
    <dbReference type="NCBI Taxonomy" id="358823"/>
    <lineage>
        <taxon>Bacteria</taxon>
        <taxon>Bacillati</taxon>
        <taxon>Actinomycetota</taxon>
        <taxon>Actinomycetes</taxon>
        <taxon>Kitasatosporales</taxon>
        <taxon>Streptomycetaceae</taxon>
        <taxon>Streptomyces</taxon>
    </lineage>
</organism>
<dbReference type="RefSeq" id="WP_359787157.1">
    <property type="nucleotide sequence ID" value="NZ_JBEYBN010000010.1"/>
</dbReference>
<dbReference type="Proteomes" id="UP001550603">
    <property type="component" value="Unassembled WGS sequence"/>
</dbReference>
<evidence type="ECO:0000256" key="1">
    <source>
        <dbReference type="SAM" id="Phobius"/>
    </source>
</evidence>
<protein>
    <submittedName>
        <fullName evidence="2">DUF6153 family protein</fullName>
    </submittedName>
</protein>